<accession>A0A6J7XMB6</accession>
<name>A0A6J7XMB6_9CAUD</name>
<gene>
    <name evidence="1" type="ORF">UFOVP164_36</name>
</gene>
<protein>
    <submittedName>
        <fullName evidence="1">Uncharacterized protein</fullName>
    </submittedName>
</protein>
<evidence type="ECO:0000313" key="1">
    <source>
        <dbReference type="EMBL" id="CAB5238434.1"/>
    </source>
</evidence>
<organism evidence="1">
    <name type="scientific">uncultured Caudovirales phage</name>
    <dbReference type="NCBI Taxonomy" id="2100421"/>
    <lineage>
        <taxon>Viruses</taxon>
        <taxon>Duplodnaviria</taxon>
        <taxon>Heunggongvirae</taxon>
        <taxon>Uroviricota</taxon>
        <taxon>Caudoviricetes</taxon>
        <taxon>Peduoviridae</taxon>
        <taxon>Maltschvirus</taxon>
        <taxon>Maltschvirus maltsch</taxon>
    </lineage>
</organism>
<proteinExistence type="predicted"/>
<dbReference type="EMBL" id="LR798458">
    <property type="protein sequence ID" value="CAB5238434.1"/>
    <property type="molecule type" value="Genomic_DNA"/>
</dbReference>
<sequence length="70" mass="7776">MPLVKRQSGWFWGSKGPFDTRAKALAVSRAAYANGYKGESTEVIAFDLSEGKDKSVNISEKFTEVVRKFS</sequence>
<reference evidence="1" key="1">
    <citation type="submission" date="2020-05" db="EMBL/GenBank/DDBJ databases">
        <authorList>
            <person name="Chiriac C."/>
            <person name="Salcher M."/>
            <person name="Ghai R."/>
            <person name="Kavagutti S V."/>
        </authorList>
    </citation>
    <scope>NUCLEOTIDE SEQUENCE</scope>
</reference>